<dbReference type="GO" id="GO:0008168">
    <property type="term" value="F:methyltransferase activity"/>
    <property type="evidence" value="ECO:0007669"/>
    <property type="project" value="UniProtKB-KW"/>
</dbReference>
<dbReference type="Proteomes" id="UP001165962">
    <property type="component" value="Unassembled WGS sequence"/>
</dbReference>
<dbReference type="PANTHER" id="PTHR12049">
    <property type="entry name" value="PROTEIN ARGININE METHYLTRANSFERASE NDUFAF7, MITOCHONDRIAL"/>
    <property type="match status" value="1"/>
</dbReference>
<keyword evidence="1 3" id="KW-0489">Methyltransferase</keyword>
<dbReference type="InterPro" id="IPR029063">
    <property type="entry name" value="SAM-dependent_MTases_sf"/>
</dbReference>
<accession>A0ABX0J686</accession>
<dbReference type="Gene3D" id="3.40.50.12710">
    <property type="match status" value="1"/>
</dbReference>
<sequence length="361" mass="40789">MKMSSEQAISFREYMELCLYHPDYGYYCSDKEKVGKKGDFYTSTSIGGLFGEVLAQYMAGQARINGSIKRLTCVEWGGGNGGLAKQLLDELKLNYSDVYERIHYISVEISPHHQSLQATSLLEHEAAGRVRWMSEEQWLAGGPWTDTIVFSNEFVDALPVHRIQMLKDEPMEIWVEWEETKACFQEKLVAIHAESPLRKYLQHIPVQLHHRQRLEINLEALHWISRIGHALGNGQLLSIDYGDCAEEIVAEHRMNGTLMCYQNHTAADNPYAAPGLQDLTAHVNFTALAEAGLDVGLEAEILLTQKQFLVSNGLLDKLQNTSSTDPFSPAARRNRAVRQLLLSDQMSELFKVLVQKKGEPL</sequence>
<keyword evidence="4" id="KW-1185">Reference proteome</keyword>
<dbReference type="Pfam" id="PF02636">
    <property type="entry name" value="Methyltransf_28"/>
    <property type="match status" value="1"/>
</dbReference>
<dbReference type="SUPFAM" id="SSF53335">
    <property type="entry name" value="S-adenosyl-L-methionine-dependent methyltransferases"/>
    <property type="match status" value="1"/>
</dbReference>
<evidence type="ECO:0000256" key="2">
    <source>
        <dbReference type="ARBA" id="ARBA00022679"/>
    </source>
</evidence>
<organism evidence="3 4">
    <name type="scientific">Paenibacillus agricola</name>
    <dbReference type="NCBI Taxonomy" id="2716264"/>
    <lineage>
        <taxon>Bacteria</taxon>
        <taxon>Bacillati</taxon>
        <taxon>Bacillota</taxon>
        <taxon>Bacilli</taxon>
        <taxon>Bacillales</taxon>
        <taxon>Paenibacillaceae</taxon>
        <taxon>Paenibacillus</taxon>
    </lineage>
</organism>
<gene>
    <name evidence="3" type="ORF">G9U52_13765</name>
</gene>
<proteinExistence type="predicted"/>
<dbReference type="InterPro" id="IPR038375">
    <property type="entry name" value="NDUFAF7_sf"/>
</dbReference>
<evidence type="ECO:0000313" key="3">
    <source>
        <dbReference type="EMBL" id="NHN30901.1"/>
    </source>
</evidence>
<evidence type="ECO:0000256" key="1">
    <source>
        <dbReference type="ARBA" id="ARBA00022603"/>
    </source>
</evidence>
<dbReference type="PANTHER" id="PTHR12049:SF7">
    <property type="entry name" value="PROTEIN ARGININE METHYLTRANSFERASE NDUFAF7, MITOCHONDRIAL"/>
    <property type="match status" value="1"/>
</dbReference>
<dbReference type="GO" id="GO:0032259">
    <property type="term" value="P:methylation"/>
    <property type="evidence" value="ECO:0007669"/>
    <property type="project" value="UniProtKB-KW"/>
</dbReference>
<protein>
    <submittedName>
        <fullName evidence="3">SAM-dependent methyltransferase</fullName>
    </submittedName>
</protein>
<name>A0ABX0J686_9BACL</name>
<reference evidence="3" key="1">
    <citation type="submission" date="2020-03" db="EMBL/GenBank/DDBJ databases">
        <title>Draft sequencing of Paenibacilllus sp. S3N08.</title>
        <authorList>
            <person name="Kim D.-U."/>
        </authorList>
    </citation>
    <scope>NUCLEOTIDE SEQUENCE</scope>
    <source>
        <strain evidence="3">S3N08</strain>
    </source>
</reference>
<keyword evidence="2" id="KW-0808">Transferase</keyword>
<dbReference type="EMBL" id="JAAOIW010000004">
    <property type="protein sequence ID" value="NHN30901.1"/>
    <property type="molecule type" value="Genomic_DNA"/>
</dbReference>
<comment type="caution">
    <text evidence="3">The sequence shown here is derived from an EMBL/GenBank/DDBJ whole genome shotgun (WGS) entry which is preliminary data.</text>
</comment>
<dbReference type="InterPro" id="IPR003788">
    <property type="entry name" value="NDUFAF7"/>
</dbReference>
<evidence type="ECO:0000313" key="4">
    <source>
        <dbReference type="Proteomes" id="UP001165962"/>
    </source>
</evidence>